<dbReference type="Pfam" id="PF00067">
    <property type="entry name" value="p450"/>
    <property type="match status" value="1"/>
</dbReference>
<keyword evidence="4 8" id="KW-0479">Metal-binding</keyword>
<dbReference type="Gene3D" id="1.10.630.10">
    <property type="entry name" value="Cytochrome P450"/>
    <property type="match status" value="1"/>
</dbReference>
<dbReference type="EMBL" id="CALNXI010001493">
    <property type="protein sequence ID" value="CAH3170647.1"/>
    <property type="molecule type" value="Genomic_DNA"/>
</dbReference>
<dbReference type="Proteomes" id="UP001159427">
    <property type="component" value="Unassembled WGS sequence"/>
</dbReference>
<dbReference type="PRINTS" id="PR00385">
    <property type="entry name" value="P450"/>
</dbReference>
<evidence type="ECO:0000256" key="9">
    <source>
        <dbReference type="SAM" id="Phobius"/>
    </source>
</evidence>
<evidence type="ECO:0000256" key="5">
    <source>
        <dbReference type="ARBA" id="ARBA00023002"/>
    </source>
</evidence>
<dbReference type="InterPro" id="IPR036396">
    <property type="entry name" value="Cyt_P450_sf"/>
</dbReference>
<evidence type="ECO:0000256" key="4">
    <source>
        <dbReference type="ARBA" id="ARBA00022723"/>
    </source>
</evidence>
<evidence type="ECO:0000256" key="7">
    <source>
        <dbReference type="ARBA" id="ARBA00023033"/>
    </source>
</evidence>
<comment type="similarity">
    <text evidence="2 8">Belongs to the cytochrome P450 family.</text>
</comment>
<protein>
    <recommendedName>
        <fullName evidence="12">Cytochrome P450</fullName>
    </recommendedName>
</protein>
<evidence type="ECO:0000256" key="2">
    <source>
        <dbReference type="ARBA" id="ARBA00010617"/>
    </source>
</evidence>
<evidence type="ECO:0000256" key="8">
    <source>
        <dbReference type="RuleBase" id="RU000461"/>
    </source>
</evidence>
<comment type="cofactor">
    <cofactor evidence="1">
        <name>heme</name>
        <dbReference type="ChEBI" id="CHEBI:30413"/>
    </cofactor>
</comment>
<keyword evidence="5 8" id="KW-0560">Oxidoreductase</keyword>
<evidence type="ECO:0000256" key="6">
    <source>
        <dbReference type="ARBA" id="ARBA00023004"/>
    </source>
</evidence>
<evidence type="ECO:0000313" key="10">
    <source>
        <dbReference type="EMBL" id="CAH3170647.1"/>
    </source>
</evidence>
<keyword evidence="11" id="KW-1185">Reference proteome</keyword>
<dbReference type="InterPro" id="IPR050479">
    <property type="entry name" value="CYP11_CYP27_families"/>
</dbReference>
<gene>
    <name evidence="10" type="ORF">PEVE_00007390</name>
</gene>
<dbReference type="CDD" id="cd11054">
    <property type="entry name" value="CYP24A1-like"/>
    <property type="match status" value="1"/>
</dbReference>
<dbReference type="PRINTS" id="PR00463">
    <property type="entry name" value="EP450I"/>
</dbReference>
<keyword evidence="9" id="KW-0472">Membrane</keyword>
<reference evidence="10 11" key="1">
    <citation type="submission" date="2022-05" db="EMBL/GenBank/DDBJ databases">
        <authorList>
            <consortium name="Genoscope - CEA"/>
            <person name="William W."/>
        </authorList>
    </citation>
    <scope>NUCLEOTIDE SEQUENCE [LARGE SCALE GENOMIC DNA]</scope>
</reference>
<dbReference type="InterPro" id="IPR017972">
    <property type="entry name" value="Cyt_P450_CS"/>
</dbReference>
<dbReference type="InterPro" id="IPR002401">
    <property type="entry name" value="Cyt_P450_E_grp-I"/>
</dbReference>
<sequence>MDDSLYLFCSGLVIAALVWLFNPFRRLESQMGAKLPDGVRSFEYMPGPKGWPFFGDIFSYLKDADFKQQIAQLKSNFAKYGPIFKMTILGRTVVLIQDPEDVEIVIKADGRYPMRPKQGLTALEKYMKIRGIPKSIAFREGVEWNRMRKALAPKMLRPKDIRENMENFTAVTRDAIEHMVSIRGADMEIPDLSKELAQWATESVGTMAFDVRVGLYDDPPNKDTVRMVQSTMDSFALMGKLSRGWESLFWRFFTTPTYRKFCEATDTSFAMSQKIVDNKVAELNKMAEEGGAFDDNQSVSLLTYLLMKGELTPEEINMNSIGMFRAGVETTSNAMLWLLYHLANNPKVQQRVYEEVLSLIGPHGDFNSESFAKLQYIKACVKESMRLHPIASRWARVLNQDVALSGYNVPSNTVIVYSNYLSGRSEELFKFPLEYRPERWLNEDLGKIHPFASLPFGVGPRMCIGRRIAEAEIYLLAAKIVQRFILEYQGEPASMMFRLVAVPDRTLKIKFIDRQ</sequence>
<dbReference type="InterPro" id="IPR001128">
    <property type="entry name" value="Cyt_P450"/>
</dbReference>
<dbReference type="SUPFAM" id="SSF48264">
    <property type="entry name" value="Cytochrome P450"/>
    <property type="match status" value="1"/>
</dbReference>
<evidence type="ECO:0000313" key="11">
    <source>
        <dbReference type="Proteomes" id="UP001159427"/>
    </source>
</evidence>
<proteinExistence type="inferred from homology"/>
<accession>A0ABN8QY56</accession>
<evidence type="ECO:0000256" key="3">
    <source>
        <dbReference type="ARBA" id="ARBA00022617"/>
    </source>
</evidence>
<comment type="caution">
    <text evidence="10">The sequence shown here is derived from an EMBL/GenBank/DDBJ whole genome shotgun (WGS) entry which is preliminary data.</text>
</comment>
<keyword evidence="9" id="KW-1133">Transmembrane helix</keyword>
<dbReference type="PROSITE" id="PS00086">
    <property type="entry name" value="CYTOCHROME_P450"/>
    <property type="match status" value="1"/>
</dbReference>
<dbReference type="PANTHER" id="PTHR24279:SF120">
    <property type="entry name" value="CYTOCHROME P450"/>
    <property type="match status" value="1"/>
</dbReference>
<keyword evidence="7 8" id="KW-0503">Monooxygenase</keyword>
<keyword evidence="6 8" id="KW-0408">Iron</keyword>
<name>A0ABN8QY56_9CNID</name>
<keyword evidence="9" id="KW-0812">Transmembrane</keyword>
<evidence type="ECO:0000256" key="1">
    <source>
        <dbReference type="ARBA" id="ARBA00001971"/>
    </source>
</evidence>
<organism evidence="10 11">
    <name type="scientific">Porites evermanni</name>
    <dbReference type="NCBI Taxonomy" id="104178"/>
    <lineage>
        <taxon>Eukaryota</taxon>
        <taxon>Metazoa</taxon>
        <taxon>Cnidaria</taxon>
        <taxon>Anthozoa</taxon>
        <taxon>Hexacorallia</taxon>
        <taxon>Scleractinia</taxon>
        <taxon>Fungiina</taxon>
        <taxon>Poritidae</taxon>
        <taxon>Porites</taxon>
    </lineage>
</organism>
<dbReference type="PANTHER" id="PTHR24279">
    <property type="entry name" value="CYTOCHROME P450"/>
    <property type="match status" value="1"/>
</dbReference>
<evidence type="ECO:0008006" key="12">
    <source>
        <dbReference type="Google" id="ProtNLM"/>
    </source>
</evidence>
<feature type="transmembrane region" description="Helical" evidence="9">
    <location>
        <begin position="6"/>
        <end position="24"/>
    </location>
</feature>
<keyword evidence="3 8" id="KW-0349">Heme</keyword>